<dbReference type="Proteomes" id="UP000243589">
    <property type="component" value="Unassembled WGS sequence"/>
</dbReference>
<protein>
    <submittedName>
        <fullName evidence="2">Uncharacterized protein</fullName>
    </submittedName>
</protein>
<dbReference type="PATRIC" id="fig|479117.4.peg.857"/>
<evidence type="ECO:0000313" key="3">
    <source>
        <dbReference type="Proteomes" id="UP000243589"/>
    </source>
</evidence>
<accession>A0A150H9L2</accession>
<dbReference type="RefSeq" id="WP_176745003.1">
    <property type="nucleotide sequence ID" value="NZ_JAKRCZ010000015.1"/>
</dbReference>
<evidence type="ECO:0000313" key="2">
    <source>
        <dbReference type="EMBL" id="KXZ58674.1"/>
    </source>
</evidence>
<sequence length="145" mass="16190">MLQHRACASAREDTGDDAAARGKQQRNYEDREQGEHDQWPSGYVAECDRCLHAGMDIYKWTMKLGPLVPGELLLDTFDLALDIGRVDMQASPYDVSEYGLPPVKIETPEGKSEYAAMQRGFMERGNALRVRVLDAITRARESAAA</sequence>
<name>A0A150H9L2_9MICO</name>
<dbReference type="AlphaFoldDB" id="A0A150H9L2"/>
<proteinExistence type="predicted"/>
<gene>
    <name evidence="2" type="ORF">Bravens_00855</name>
</gene>
<dbReference type="EMBL" id="LQQC01000009">
    <property type="protein sequence ID" value="KXZ58674.1"/>
    <property type="molecule type" value="Genomic_DNA"/>
</dbReference>
<comment type="caution">
    <text evidence="2">The sequence shown here is derived from an EMBL/GenBank/DDBJ whole genome shotgun (WGS) entry which is preliminary data.</text>
</comment>
<feature type="region of interest" description="Disordered" evidence="1">
    <location>
        <begin position="1"/>
        <end position="39"/>
    </location>
</feature>
<organism evidence="2 3">
    <name type="scientific">Brevibacterium ravenspurgense</name>
    <dbReference type="NCBI Taxonomy" id="479117"/>
    <lineage>
        <taxon>Bacteria</taxon>
        <taxon>Bacillati</taxon>
        <taxon>Actinomycetota</taxon>
        <taxon>Actinomycetes</taxon>
        <taxon>Micrococcales</taxon>
        <taxon>Brevibacteriaceae</taxon>
        <taxon>Brevibacterium</taxon>
    </lineage>
</organism>
<evidence type="ECO:0000256" key="1">
    <source>
        <dbReference type="SAM" id="MobiDB-lite"/>
    </source>
</evidence>
<feature type="compositionally biased region" description="Basic and acidic residues" evidence="1">
    <location>
        <begin position="26"/>
        <end position="38"/>
    </location>
</feature>
<reference evidence="2 3" key="1">
    <citation type="submission" date="2016-01" db="EMBL/GenBank/DDBJ databases">
        <title>Use of Whole Genome Sequencing to ascertain that Brevibacterium massiliense (Roux, Raoult 2009) is a later heterotypic synonym of Brevibacterium ravenspurgense (Mages 2008).</title>
        <authorList>
            <person name="Bernier A.-M."/>
            <person name="Burdz T."/>
            <person name="Huynh C."/>
            <person name="Pachecho A.L."/>
            <person name="Wiebe D."/>
            <person name="Bonner C."/>
            <person name="Bernard K."/>
        </authorList>
    </citation>
    <scope>NUCLEOTIDE SEQUENCE [LARGE SCALE GENOMIC DNA]</scope>
    <source>
        <strain evidence="2 3">CCUG56047</strain>
    </source>
</reference>
<keyword evidence="3" id="KW-1185">Reference proteome</keyword>